<dbReference type="PROSITE" id="PS00086">
    <property type="entry name" value="CYTOCHROME_P450"/>
    <property type="match status" value="1"/>
</dbReference>
<protein>
    <recommendedName>
        <fullName evidence="12">Cytochrome P450</fullName>
    </recommendedName>
</protein>
<dbReference type="EMBL" id="FOWW01000009">
    <property type="protein sequence ID" value="SFQ53693.1"/>
    <property type="molecule type" value="Genomic_DNA"/>
</dbReference>
<evidence type="ECO:0000256" key="5">
    <source>
        <dbReference type="ARBA" id="ARBA00023002"/>
    </source>
</evidence>
<accession>A0A1I5ZB74</accession>
<evidence type="ECO:0000256" key="9">
    <source>
        <dbReference type="RuleBase" id="RU000461"/>
    </source>
</evidence>
<evidence type="ECO:0008006" key="12">
    <source>
        <dbReference type="Google" id="ProtNLM"/>
    </source>
</evidence>
<evidence type="ECO:0000313" key="11">
    <source>
        <dbReference type="Proteomes" id="UP000198727"/>
    </source>
</evidence>
<dbReference type="GO" id="GO:0005506">
    <property type="term" value="F:iron ion binding"/>
    <property type="evidence" value="ECO:0007669"/>
    <property type="project" value="InterPro"/>
</dbReference>
<dbReference type="AlphaFoldDB" id="A0A1I5ZB74"/>
<dbReference type="OrthoDB" id="4133219at2"/>
<dbReference type="InterPro" id="IPR017972">
    <property type="entry name" value="Cyt_P450_CS"/>
</dbReference>
<dbReference type="InterPro" id="IPR002397">
    <property type="entry name" value="Cyt_P450_B"/>
</dbReference>
<evidence type="ECO:0000256" key="2">
    <source>
        <dbReference type="ARBA" id="ARBA00010617"/>
    </source>
</evidence>
<sequence length="396" mass="43969">MTALVDTWDLPAQHFWLRGEVPDQPVRFDADFGGWNVYGHPEALRVLGDPATFSSDTGRLVPGLASSTEGNLLQLDPPEHQKLRRLVSHAFTPKVMADLEPRIAALTNELLDAVTGGDRLELVNDLAYPLPVIVIAELLGVPSDDRHLFRQWVDAMLQSSEQISLVDRSEEQQRMVETALEQNRQFTDYLREHVADRRRRPRADLITRLVEAEVDGERLGTEEVVNFANILLIAGHITTTMLLGNTVLCLDAQSEQAAAVRADRSRIPAAIEESLRFLTPFAAVGRATTGEVELAGQRVPAEQLLMVWIAAANRDARQFPNPGAFDHTRDPNPHLGFGRGIHFCLGAPLARLEGRVALNLLLDRFPRFRTDPEAPPEFIPSPSMTGVRRLPLLLAP</sequence>
<dbReference type="GO" id="GO:0016705">
    <property type="term" value="F:oxidoreductase activity, acting on paired donors, with incorporation or reduction of molecular oxygen"/>
    <property type="evidence" value="ECO:0007669"/>
    <property type="project" value="InterPro"/>
</dbReference>
<dbReference type="GO" id="GO:0004497">
    <property type="term" value="F:monooxygenase activity"/>
    <property type="evidence" value="ECO:0007669"/>
    <property type="project" value="UniProtKB-KW"/>
</dbReference>
<reference evidence="11" key="1">
    <citation type="submission" date="2016-10" db="EMBL/GenBank/DDBJ databases">
        <authorList>
            <person name="Varghese N."/>
            <person name="Submissions S."/>
        </authorList>
    </citation>
    <scope>NUCLEOTIDE SEQUENCE [LARGE SCALE GENOMIC DNA]</scope>
    <source>
        <strain evidence="11">CGMCC 4.5579</strain>
    </source>
</reference>
<keyword evidence="5 9" id="KW-0560">Oxidoreductase</keyword>
<organism evidence="10 11">
    <name type="scientific">Amycolatopsis arida</name>
    <dbReference type="NCBI Taxonomy" id="587909"/>
    <lineage>
        <taxon>Bacteria</taxon>
        <taxon>Bacillati</taxon>
        <taxon>Actinomycetota</taxon>
        <taxon>Actinomycetes</taxon>
        <taxon>Pseudonocardiales</taxon>
        <taxon>Pseudonocardiaceae</taxon>
        <taxon>Amycolatopsis</taxon>
    </lineage>
</organism>
<evidence type="ECO:0000256" key="8">
    <source>
        <dbReference type="ARBA" id="ARBA00055433"/>
    </source>
</evidence>
<keyword evidence="4 9" id="KW-0479">Metal-binding</keyword>
<proteinExistence type="inferred from homology"/>
<evidence type="ECO:0000256" key="1">
    <source>
        <dbReference type="ARBA" id="ARBA00004660"/>
    </source>
</evidence>
<dbReference type="SUPFAM" id="SSF48264">
    <property type="entry name" value="Cytochrome P450"/>
    <property type="match status" value="1"/>
</dbReference>
<dbReference type="InterPro" id="IPR001128">
    <property type="entry name" value="Cyt_P450"/>
</dbReference>
<dbReference type="STRING" id="587909.SAMN05421810_1092"/>
<dbReference type="FunFam" id="1.10.630.10:FF:000018">
    <property type="entry name" value="Cytochrome P450 monooxygenase"/>
    <property type="match status" value="1"/>
</dbReference>
<evidence type="ECO:0000256" key="3">
    <source>
        <dbReference type="ARBA" id="ARBA00022617"/>
    </source>
</evidence>
<dbReference type="GO" id="GO:0020037">
    <property type="term" value="F:heme binding"/>
    <property type="evidence" value="ECO:0007669"/>
    <property type="project" value="InterPro"/>
</dbReference>
<evidence type="ECO:0000256" key="6">
    <source>
        <dbReference type="ARBA" id="ARBA00023004"/>
    </source>
</evidence>
<keyword evidence="6 9" id="KW-0408">Iron</keyword>
<dbReference type="Gene3D" id="1.10.630.10">
    <property type="entry name" value="Cytochrome P450"/>
    <property type="match status" value="1"/>
</dbReference>
<dbReference type="PANTHER" id="PTHR46696:SF1">
    <property type="entry name" value="CYTOCHROME P450 YJIB-RELATED"/>
    <property type="match status" value="1"/>
</dbReference>
<name>A0A1I5ZB74_9PSEU</name>
<evidence type="ECO:0000256" key="4">
    <source>
        <dbReference type="ARBA" id="ARBA00022723"/>
    </source>
</evidence>
<gene>
    <name evidence="10" type="ORF">SAMN05421810_1092</name>
</gene>
<comment type="function">
    <text evidence="8">Involved in the coupling of aromatic side chains of the heptapeptide of vancomycin.</text>
</comment>
<dbReference type="InterPro" id="IPR036396">
    <property type="entry name" value="Cyt_P450_sf"/>
</dbReference>
<comment type="pathway">
    <text evidence="1">Antibiotic biosynthesis; vancomycin biosynthesis.</text>
</comment>
<evidence type="ECO:0000313" key="10">
    <source>
        <dbReference type="EMBL" id="SFQ53693.1"/>
    </source>
</evidence>
<dbReference type="Pfam" id="PF00067">
    <property type="entry name" value="p450"/>
    <property type="match status" value="1"/>
</dbReference>
<comment type="similarity">
    <text evidence="2 9">Belongs to the cytochrome P450 family.</text>
</comment>
<keyword evidence="3 9" id="KW-0349">Heme</keyword>
<dbReference type="PANTHER" id="PTHR46696">
    <property type="entry name" value="P450, PUTATIVE (EUROFUNG)-RELATED"/>
    <property type="match status" value="1"/>
</dbReference>
<dbReference type="RefSeq" id="WP_092533896.1">
    <property type="nucleotide sequence ID" value="NZ_FOWW01000009.1"/>
</dbReference>
<evidence type="ECO:0000256" key="7">
    <source>
        <dbReference type="ARBA" id="ARBA00023033"/>
    </source>
</evidence>
<dbReference type="PRINTS" id="PR00359">
    <property type="entry name" value="BP450"/>
</dbReference>
<keyword evidence="7 9" id="KW-0503">Monooxygenase</keyword>
<dbReference type="Proteomes" id="UP000198727">
    <property type="component" value="Unassembled WGS sequence"/>
</dbReference>
<keyword evidence="11" id="KW-1185">Reference proteome</keyword>
<dbReference type="CDD" id="cd11032">
    <property type="entry name" value="P450_EryK-like"/>
    <property type="match status" value="1"/>
</dbReference>